<keyword evidence="3" id="KW-1185">Reference proteome</keyword>
<feature type="domain" description="Polysaccharide pyruvyl transferase" evidence="1">
    <location>
        <begin position="34"/>
        <end position="288"/>
    </location>
</feature>
<reference evidence="3" key="1">
    <citation type="journal article" date="2019" name="Int. J. Syst. Evol. Microbiol.">
        <title>The Global Catalogue of Microorganisms (GCM) 10K type strain sequencing project: providing services to taxonomists for standard genome sequencing and annotation.</title>
        <authorList>
            <consortium name="The Broad Institute Genomics Platform"/>
            <consortium name="The Broad Institute Genome Sequencing Center for Infectious Disease"/>
            <person name="Wu L."/>
            <person name="Ma J."/>
        </authorList>
    </citation>
    <scope>NUCLEOTIDE SEQUENCE [LARGE SCALE GENOMIC DNA]</scope>
    <source>
        <strain evidence="3">CGMCC 1.15044</strain>
    </source>
</reference>
<dbReference type="Pfam" id="PF04230">
    <property type="entry name" value="PS_pyruv_trans"/>
    <property type="match status" value="1"/>
</dbReference>
<dbReference type="InterPro" id="IPR007345">
    <property type="entry name" value="Polysacch_pyruvyl_Trfase"/>
</dbReference>
<dbReference type="EMBL" id="BMHF01000013">
    <property type="protein sequence ID" value="GGA45085.1"/>
    <property type="molecule type" value="Genomic_DNA"/>
</dbReference>
<sequence length="321" mass="37435">MHPMAELKEKLSGILEAIPAGSNIYYVDYPLHNNGGDMLIMKGTEKFFKDYGIRILARYNLFDFPEHLKPEPGSIFVLHGGGNFGDLYVHHQEIRERVVKQFPSHRIVVMPQTIYFSSEANYDRSAAVFNAHPDLHLFVRDQAGYELAKRKFNRCRVYLSPDMAHQLWPILPNTKEEKERLYFLRTDIEAGDQSFSADLDPQDCRDWDSLFTHAESRVTHHLTRFCRLDKKLGGSLPTRLFWYKYTDYLIDKAVRLFGSYREIHTSRLHGHILACLMDKPHVLIDNSYGKNSQYYRTWTYVFSKAKLVQEAPDEQIPVGII</sequence>
<proteinExistence type="predicted"/>
<dbReference type="GO" id="GO:0016740">
    <property type="term" value="F:transferase activity"/>
    <property type="evidence" value="ECO:0007669"/>
    <property type="project" value="UniProtKB-KW"/>
</dbReference>
<evidence type="ECO:0000313" key="2">
    <source>
        <dbReference type="EMBL" id="GGA45085.1"/>
    </source>
</evidence>
<dbReference type="Proteomes" id="UP000609323">
    <property type="component" value="Unassembled WGS sequence"/>
</dbReference>
<protein>
    <submittedName>
        <fullName evidence="2">Pyruvyl transferase EpsO</fullName>
    </submittedName>
</protein>
<evidence type="ECO:0000259" key="1">
    <source>
        <dbReference type="Pfam" id="PF04230"/>
    </source>
</evidence>
<accession>A0ABQ1GJD4</accession>
<organism evidence="2 3">
    <name type="scientific">Paenibacillus physcomitrellae</name>
    <dbReference type="NCBI Taxonomy" id="1619311"/>
    <lineage>
        <taxon>Bacteria</taxon>
        <taxon>Bacillati</taxon>
        <taxon>Bacillota</taxon>
        <taxon>Bacilli</taxon>
        <taxon>Bacillales</taxon>
        <taxon>Paenibacillaceae</taxon>
        <taxon>Paenibacillus</taxon>
    </lineage>
</organism>
<comment type="caution">
    <text evidence="2">The sequence shown here is derived from an EMBL/GenBank/DDBJ whole genome shotgun (WGS) entry which is preliminary data.</text>
</comment>
<keyword evidence="2" id="KW-0808">Transferase</keyword>
<name>A0ABQ1GJD4_9BACL</name>
<dbReference type="RefSeq" id="WP_094092720.1">
    <property type="nucleotide sequence ID" value="NZ_BMHF01000013.1"/>
</dbReference>
<gene>
    <name evidence="2" type="primary">epsO</name>
    <name evidence="2" type="ORF">GCM10010917_32960</name>
</gene>
<evidence type="ECO:0000313" key="3">
    <source>
        <dbReference type="Proteomes" id="UP000609323"/>
    </source>
</evidence>